<dbReference type="InterPro" id="IPR052434">
    <property type="entry name" value="Tectonic-like_complex_comp"/>
</dbReference>
<dbReference type="PANTHER" id="PTHR20837">
    <property type="entry name" value="CENTROSOMAL PROTEIN-RELATED"/>
    <property type="match status" value="1"/>
</dbReference>
<protein>
    <submittedName>
        <fullName evidence="4">C2 domain-containing protein</fullName>
    </submittedName>
</protein>
<evidence type="ECO:0000256" key="1">
    <source>
        <dbReference type="SAM" id="MobiDB-lite"/>
    </source>
</evidence>
<dbReference type="PANTHER" id="PTHR20837:SF0">
    <property type="entry name" value="COILED-COIL AND C2 DOMAIN-CONTAINING PROTEIN 2A"/>
    <property type="match status" value="1"/>
</dbReference>
<dbReference type="GO" id="GO:1905515">
    <property type="term" value="P:non-motile cilium assembly"/>
    <property type="evidence" value="ECO:0007669"/>
    <property type="project" value="TreeGrafter"/>
</dbReference>
<keyword evidence="3" id="KW-1185">Reference proteome</keyword>
<dbReference type="WBParaSite" id="PgR003_g066_t04">
    <property type="protein sequence ID" value="PgR003_g066_t04"/>
    <property type="gene ID" value="PgR003_g066"/>
</dbReference>
<dbReference type="InterPro" id="IPR000008">
    <property type="entry name" value="C2_dom"/>
</dbReference>
<feature type="compositionally biased region" description="Low complexity" evidence="1">
    <location>
        <begin position="115"/>
        <end position="127"/>
    </location>
</feature>
<feature type="compositionally biased region" description="Basic and acidic residues" evidence="1">
    <location>
        <begin position="94"/>
        <end position="114"/>
    </location>
</feature>
<dbReference type="AlphaFoldDB" id="A0A915ACM7"/>
<sequence>GLLSEFNASAMRKRYPSQTPGARQTDWVIKMRHETGNIESVSETAQSVSAITTGLESEDGTKGKAMSWVNDLDEEKEHFEWKRKELGAFPPPPSKERSVAVLTSEERHANERTKSPTSSTSTRRPSSYGVDVLSATLRTKIREQAKSKFERKRGNLQLTKRLQRTEAYEQEGGPANEIDQDQLDADIEHSLKLGSKYVANVSDARLPSENVQYDFLTATYEEHTFEDQVARINGETSIAVVFAKPKPESKTDEGELRKLQMIYEKKSLIPSDAENGMQRRRINFLHPEVAYDFSRLKQRLGHDLIDSHGDLLGSSSFLIEKPLKVPQDDEQRTMCTYVKAEDWKMASKRLKWEQFMQLDIDINRLVFEHHWLFSKEDMICSVIRNLHATQTQRAEEILSLLRTVIAEKQRVHRDDLASTHSQTVGDENVAELITALKEKQRDYIRLGQLVEENWHRLQFIRCEQGFSSSALTVQKSVTSSQDVVDMKQCTLSEHLQEFTHIPVYTLSDNGRISEQRPKEELDRVAFISKCHIQLLIHFNDILVNTTKFHPMDGNFVAFFRQIYNLQIHEPPQSITVTVVEKAPGLDARKLAKVGLPLPDEDRITRMNTPLDAVQFGSDLFVDRVFSAVGSGGQLPCISGKLFCNVTWAQRGLQTCNSGDSRGLFKQHQHRTDHFLLIPKIVHLCNDEEFDDDLRLEVLKQRSEHKLVNNRNTQRICLTAGEIDPQIVTSNEQKVGDRFRLNTSIDLQLIAGMKYAAMIRSQIRERLSSEQKAKSVYDVVQEEPIPTVCGALGAFVRPLDASRKLKPMRRTALRQQVTSGTDYRIMINVQSAVNLPERIAGGLQPFVEFAFQGFTAMTAAVSGRNPNWQQSIGMKINGIGDAENDLELISDSLQLIVYDQMVTKLQSDDREPNAVHEQLGKHFIGCVHIPFLAIYCNARIDAYLRLETPLFSTLYKNSGKPSYIKVVIAIDPAVIPLRIPSTIPAESNESEQLLRKCYQWKNVCKSQFPERRFVSLVSDANGRQVLACRYIRGIKPPSCVESSSVERTLEVACRIVSYVPFIADPNAFADLPDVLTSADQVMLMVYLT</sequence>
<name>A0A915ACM7_PARUN</name>
<reference evidence="4" key="1">
    <citation type="submission" date="2022-11" db="UniProtKB">
        <authorList>
            <consortium name="WormBaseParasite"/>
        </authorList>
    </citation>
    <scope>IDENTIFICATION</scope>
</reference>
<accession>A0A915ACM7</accession>
<dbReference type="SUPFAM" id="SSF49562">
    <property type="entry name" value="C2 domain (Calcium/lipid-binding domain, CaLB)"/>
    <property type="match status" value="1"/>
</dbReference>
<dbReference type="GO" id="GO:1904491">
    <property type="term" value="P:protein localization to ciliary transition zone"/>
    <property type="evidence" value="ECO:0007669"/>
    <property type="project" value="TreeGrafter"/>
</dbReference>
<evidence type="ECO:0000313" key="4">
    <source>
        <dbReference type="WBParaSite" id="PgR003_g066_t04"/>
    </source>
</evidence>
<dbReference type="InterPro" id="IPR035892">
    <property type="entry name" value="C2_domain_sf"/>
</dbReference>
<dbReference type="Pfam" id="PF15625">
    <property type="entry name" value="CC2D2AN-C2"/>
    <property type="match status" value="1"/>
</dbReference>
<feature type="region of interest" description="Disordered" evidence="1">
    <location>
        <begin position="1"/>
        <end position="23"/>
    </location>
</feature>
<dbReference type="GO" id="GO:0035869">
    <property type="term" value="C:ciliary transition zone"/>
    <property type="evidence" value="ECO:0007669"/>
    <property type="project" value="TreeGrafter"/>
</dbReference>
<dbReference type="Proteomes" id="UP000887569">
    <property type="component" value="Unplaced"/>
</dbReference>
<dbReference type="InterPro" id="IPR028928">
    <property type="entry name" value="CC2D2AN-C2"/>
</dbReference>
<organism evidence="3 4">
    <name type="scientific">Parascaris univalens</name>
    <name type="common">Nematode worm</name>
    <dbReference type="NCBI Taxonomy" id="6257"/>
    <lineage>
        <taxon>Eukaryota</taxon>
        <taxon>Metazoa</taxon>
        <taxon>Ecdysozoa</taxon>
        <taxon>Nematoda</taxon>
        <taxon>Chromadorea</taxon>
        <taxon>Rhabditida</taxon>
        <taxon>Spirurina</taxon>
        <taxon>Ascaridomorpha</taxon>
        <taxon>Ascaridoidea</taxon>
        <taxon>Ascarididae</taxon>
        <taxon>Parascaris</taxon>
    </lineage>
</organism>
<proteinExistence type="predicted"/>
<feature type="domain" description="C2" evidence="2">
    <location>
        <begin position="823"/>
        <end position="942"/>
    </location>
</feature>
<feature type="region of interest" description="Disordered" evidence="1">
    <location>
        <begin position="84"/>
        <end position="128"/>
    </location>
</feature>
<evidence type="ECO:0000259" key="2">
    <source>
        <dbReference type="SMART" id="SM00239"/>
    </source>
</evidence>
<dbReference type="SMART" id="SM00239">
    <property type="entry name" value="C2"/>
    <property type="match status" value="1"/>
</dbReference>
<evidence type="ECO:0000313" key="3">
    <source>
        <dbReference type="Proteomes" id="UP000887569"/>
    </source>
</evidence>